<dbReference type="Gene3D" id="3.40.30.10">
    <property type="entry name" value="Glutaredoxin"/>
    <property type="match status" value="1"/>
</dbReference>
<dbReference type="Gene3D" id="2.60.120.310">
    <property type="entry name" value="Copper type II, ascorbate-dependent monooxygenase, N-terminal domain"/>
    <property type="match status" value="1"/>
</dbReference>
<keyword evidence="4" id="KW-1185">Reference proteome</keyword>
<dbReference type="InterPro" id="IPR013766">
    <property type="entry name" value="Thioredoxin_domain"/>
</dbReference>
<dbReference type="InterPro" id="IPR000866">
    <property type="entry name" value="AhpC/TSA"/>
</dbReference>
<evidence type="ECO:0000313" key="4">
    <source>
        <dbReference type="Proteomes" id="UP000318313"/>
    </source>
</evidence>
<organism evidence="3 4">
    <name type="scientific">Gimesia fumaroli</name>
    <dbReference type="NCBI Taxonomy" id="2527976"/>
    <lineage>
        <taxon>Bacteria</taxon>
        <taxon>Pseudomonadati</taxon>
        <taxon>Planctomycetota</taxon>
        <taxon>Planctomycetia</taxon>
        <taxon>Planctomycetales</taxon>
        <taxon>Planctomycetaceae</taxon>
        <taxon>Gimesia</taxon>
    </lineage>
</organism>
<evidence type="ECO:0000259" key="2">
    <source>
        <dbReference type="PROSITE" id="PS51352"/>
    </source>
</evidence>
<dbReference type="KEGG" id="gfm:Enr17x_47840"/>
<dbReference type="AlphaFoldDB" id="A0A518II00"/>
<dbReference type="PANTHER" id="PTHR43640:SF1">
    <property type="entry name" value="THIOREDOXIN-DEPENDENT PEROXIREDOXIN"/>
    <property type="match status" value="1"/>
</dbReference>
<protein>
    <submittedName>
        <fullName evidence="3">Thiol-disulfide oxidoreductase</fullName>
    </submittedName>
</protein>
<dbReference type="Gene3D" id="2.60.120.230">
    <property type="match status" value="1"/>
</dbReference>
<evidence type="ECO:0000313" key="3">
    <source>
        <dbReference type="EMBL" id="QDV52718.1"/>
    </source>
</evidence>
<gene>
    <name evidence="3" type="ORF">Enr17x_47840</name>
</gene>
<dbReference type="SUPFAM" id="SSF52833">
    <property type="entry name" value="Thioredoxin-like"/>
    <property type="match status" value="1"/>
</dbReference>
<sequence>MPAPAIFLKRKTMKRGNSLKASDAVIKRNRHLKNGIPMKLPARMPLMLLLITVTCHSLVFASEKENPRTKIGTNVGTLQFKDIRYLTRSLSDFKEPKAFVLVACNTTCPLVKRYLPKLKRLEQKYGPQGVQFLALHTGPNDSIREIAEFGIEHKIPFPNVQDIKSRSMQALGLERTPEVAVLDAQYQLRYRGRIDDQYRIGGSLPRATQNNLVDALEAVLKNEPVIVPETNVDGCTITPHNPQRDPKPVTYYADIEPLIKQHCVDCHRAGTEAPFALTTLKEVQNNGAMVAEVVNDQRMPPWYGGTSHAEFANHRSMSRKERTLVADWFLAGMPAGEEPDRPATVVSARSNEKWIIGEPDLKISMLETHTLPADGYIPYRYTVLPFIFPEDTWVSSIEIKPDNPSVVHHCNMAAVSLAKKWDESNFITGKVPGSGPTMLPEGLGILIPKGSALALQIHYTSTGKPEKCNISVGFKYVQGKVQKRYRFLIIKNTKFKIPPGTPHHEVSNSKTLDRDAHGIGLFAHMHLRGKDLSFRAHYPEGKNETLLVIPNYNFDWQIGYLWKDQRNFFPKGTRVEAIAHYDNSAFNPYNPDPTTSVRNGPQTYHEMMYAFFFYTYADERLDLAIDPKTGQAVK</sequence>
<dbReference type="Pfam" id="PF00578">
    <property type="entry name" value="AhpC-TSA"/>
    <property type="match status" value="1"/>
</dbReference>
<dbReference type="InterPro" id="IPR014784">
    <property type="entry name" value="Cu2_ascorb_mOase-like_C"/>
</dbReference>
<reference evidence="3 4" key="1">
    <citation type="submission" date="2019-03" db="EMBL/GenBank/DDBJ databases">
        <title>Deep-cultivation of Planctomycetes and their phenomic and genomic characterization uncovers novel biology.</title>
        <authorList>
            <person name="Wiegand S."/>
            <person name="Jogler M."/>
            <person name="Boedeker C."/>
            <person name="Pinto D."/>
            <person name="Vollmers J."/>
            <person name="Rivas-Marin E."/>
            <person name="Kohn T."/>
            <person name="Peeters S.H."/>
            <person name="Heuer A."/>
            <person name="Rast P."/>
            <person name="Oberbeckmann S."/>
            <person name="Bunk B."/>
            <person name="Jeske O."/>
            <person name="Meyerdierks A."/>
            <person name="Storesund J.E."/>
            <person name="Kallscheuer N."/>
            <person name="Luecker S."/>
            <person name="Lage O.M."/>
            <person name="Pohl T."/>
            <person name="Merkel B.J."/>
            <person name="Hornburger P."/>
            <person name="Mueller R.-W."/>
            <person name="Bruemmer F."/>
            <person name="Labrenz M."/>
            <person name="Spormann A.M."/>
            <person name="Op den Camp H."/>
            <person name="Overmann J."/>
            <person name="Amann R."/>
            <person name="Jetten M.S.M."/>
            <person name="Mascher T."/>
            <person name="Medema M.H."/>
            <person name="Devos D.P."/>
            <person name="Kaster A.-K."/>
            <person name="Ovreas L."/>
            <person name="Rohde M."/>
            <person name="Galperin M.Y."/>
            <person name="Jogler C."/>
        </authorList>
    </citation>
    <scope>NUCLEOTIDE SEQUENCE [LARGE SCALE GENOMIC DNA]</scope>
    <source>
        <strain evidence="3 4">Enr17</strain>
    </source>
</reference>
<dbReference type="InterPro" id="IPR036939">
    <property type="entry name" value="Cu2_ascorb_mOase_N_sf"/>
</dbReference>
<dbReference type="PANTHER" id="PTHR43640">
    <property type="entry name" value="OS07G0260300 PROTEIN"/>
    <property type="match status" value="1"/>
</dbReference>
<dbReference type="InterPro" id="IPR047262">
    <property type="entry name" value="PRX-like1"/>
</dbReference>
<dbReference type="GO" id="GO:0005507">
    <property type="term" value="F:copper ion binding"/>
    <property type="evidence" value="ECO:0007669"/>
    <property type="project" value="InterPro"/>
</dbReference>
<dbReference type="SUPFAM" id="SSF49742">
    <property type="entry name" value="PHM/PNGase F"/>
    <property type="match status" value="2"/>
</dbReference>
<name>A0A518II00_9PLAN</name>
<dbReference type="EMBL" id="CP037452">
    <property type="protein sequence ID" value="QDV52718.1"/>
    <property type="molecule type" value="Genomic_DNA"/>
</dbReference>
<dbReference type="InterPro" id="IPR008977">
    <property type="entry name" value="PHM/PNGase_F_dom_sf"/>
</dbReference>
<dbReference type="Proteomes" id="UP000318313">
    <property type="component" value="Chromosome"/>
</dbReference>
<dbReference type="GO" id="GO:0016715">
    <property type="term" value="F:oxidoreductase activity, acting on paired donors, with incorporation or reduction of molecular oxygen, reduced ascorbate as one donor, and incorporation of one atom of oxygen"/>
    <property type="evidence" value="ECO:0007669"/>
    <property type="project" value="InterPro"/>
</dbReference>
<accession>A0A518II00</accession>
<proteinExistence type="predicted"/>
<dbReference type="PROSITE" id="PS51352">
    <property type="entry name" value="THIOREDOXIN_2"/>
    <property type="match status" value="1"/>
</dbReference>
<keyword evidence="1" id="KW-1015">Disulfide bond</keyword>
<evidence type="ECO:0000256" key="1">
    <source>
        <dbReference type="ARBA" id="ARBA00023157"/>
    </source>
</evidence>
<feature type="domain" description="Thioredoxin" evidence="2">
    <location>
        <begin position="60"/>
        <end position="221"/>
    </location>
</feature>
<dbReference type="GO" id="GO:0016209">
    <property type="term" value="F:antioxidant activity"/>
    <property type="evidence" value="ECO:0007669"/>
    <property type="project" value="InterPro"/>
</dbReference>
<dbReference type="InterPro" id="IPR036249">
    <property type="entry name" value="Thioredoxin-like_sf"/>
</dbReference>